<organism evidence="2 3">
    <name type="scientific">Pararhodobacter marinus</name>
    <dbReference type="NCBI Taxonomy" id="2184063"/>
    <lineage>
        <taxon>Bacteria</taxon>
        <taxon>Pseudomonadati</taxon>
        <taxon>Pseudomonadota</taxon>
        <taxon>Alphaproteobacteria</taxon>
        <taxon>Rhodobacterales</taxon>
        <taxon>Paracoccaceae</taxon>
        <taxon>Pararhodobacter</taxon>
    </lineage>
</organism>
<sequence length="295" mass="32469">MTQTALILGANGKVGGHVARAFRAAGWAIRPYQRGTDMTRAAQGCDVIFNGLNPPNYHDWANILPAITTQVLDAAKASGAAVLFPGNVYVYGTRPGPWDDTTPHVPVTRKGRIRAEVEARYRAAADAGVQTILLRAGDFIDPDSDQDLMGIVFLKKLHKGIVTTMGDPDADHAYAYLPDLARAMVMLAEKRAALPAFSDTPFPGHTFTIRELTASLSQMTGRPLSIRRFPWWALRLGGPFWELAREMTEMRYLYDLPHRLSDGPLSQRLPEFRATPLGEVLQTVLARNTRFATAA</sequence>
<accession>A0A2U2CIK1</accession>
<evidence type="ECO:0000259" key="1">
    <source>
        <dbReference type="Pfam" id="PF01370"/>
    </source>
</evidence>
<dbReference type="Proteomes" id="UP000244940">
    <property type="component" value="Unassembled WGS sequence"/>
</dbReference>
<dbReference type="RefSeq" id="WP_109531472.1">
    <property type="nucleotide sequence ID" value="NZ_QEYD01000001.1"/>
</dbReference>
<keyword evidence="3" id="KW-1185">Reference proteome</keyword>
<dbReference type="OrthoDB" id="7170465at2"/>
<dbReference type="Gene3D" id="3.40.50.720">
    <property type="entry name" value="NAD(P)-binding Rossmann-like Domain"/>
    <property type="match status" value="1"/>
</dbReference>
<dbReference type="AlphaFoldDB" id="A0A2U2CIK1"/>
<evidence type="ECO:0000313" key="2">
    <source>
        <dbReference type="EMBL" id="PWE31671.1"/>
    </source>
</evidence>
<dbReference type="SUPFAM" id="SSF51735">
    <property type="entry name" value="NAD(P)-binding Rossmann-fold domains"/>
    <property type="match status" value="1"/>
</dbReference>
<feature type="domain" description="NAD-dependent epimerase/dehydratase" evidence="1">
    <location>
        <begin position="66"/>
        <end position="193"/>
    </location>
</feature>
<comment type="caution">
    <text evidence="2">The sequence shown here is derived from an EMBL/GenBank/DDBJ whole genome shotgun (WGS) entry which is preliminary data.</text>
</comment>
<evidence type="ECO:0000313" key="3">
    <source>
        <dbReference type="Proteomes" id="UP000244940"/>
    </source>
</evidence>
<dbReference type="Pfam" id="PF01370">
    <property type="entry name" value="Epimerase"/>
    <property type="match status" value="1"/>
</dbReference>
<dbReference type="InterPro" id="IPR001509">
    <property type="entry name" value="Epimerase_deHydtase"/>
</dbReference>
<protein>
    <submittedName>
        <fullName evidence="2">Epimerase</fullName>
    </submittedName>
</protein>
<proteinExistence type="predicted"/>
<reference evidence="2 3" key="1">
    <citation type="submission" date="2018-05" db="EMBL/GenBank/DDBJ databases">
        <title>Pararhodobacter marina sp. nov., isolated from deep-sea water of the Indian Ocean.</title>
        <authorList>
            <person name="Lai Q.Sr."/>
            <person name="Liu X."/>
            <person name="Shao Z."/>
        </authorList>
    </citation>
    <scope>NUCLEOTIDE SEQUENCE [LARGE SCALE GENOMIC DNA]</scope>
    <source>
        <strain evidence="2 3">CIC4N-9</strain>
    </source>
</reference>
<dbReference type="InterPro" id="IPR036291">
    <property type="entry name" value="NAD(P)-bd_dom_sf"/>
</dbReference>
<gene>
    <name evidence="2" type="ORF">C4N9_01260</name>
</gene>
<dbReference type="EMBL" id="QEYD01000001">
    <property type="protein sequence ID" value="PWE31671.1"/>
    <property type="molecule type" value="Genomic_DNA"/>
</dbReference>
<dbReference type="GeneID" id="94363507"/>
<name>A0A2U2CIK1_9RHOB</name>